<evidence type="ECO:0000256" key="9">
    <source>
        <dbReference type="ARBA" id="ARBA00023201"/>
    </source>
</evidence>
<sequence length="588" mass="62641">MDTQTLIYLFVGATFALYIGIAIWTRAGSTSEYYVASKGVHPILNGMATGADWMSAASFISMAGIISFVGLDGSVYLMGWTGGYVLLAMCLAPYLRKFGKFTVPDFIGERYYSQTARLVAVICVIFISFTYVAGQMRGVGIVFSRYLEVDINVGVIIGMCIVFFYSVLGGMKGITYTQVAQYCVMIFAYMVPAIYISMMITGNPIPQLGFGSEVIGTGQSVLERLNGLSTELGFDTYTDGKKSTIDVFFITMALMVGTAGLPHVIVRFFTTPTVRAARLSAGYALLFIAILYTTAPAIAAFARTNLLTSIPGISYTEAPQWVSNWEKSGLIAWLDKNGDGKIQYGPGAPFVGAPTFAAERGANGERVVTNAPTEAATELYVDRDIMVLANPEIAGLPGWVIALIAAGGLAAALSTAAGLLLVISTSISHDLLKSNLMPNISEKKELLAARFAAGVAVLVAGLFGIYPPAFVAQVVAFAFGLAAASFFPAIVMGIFSKKMNKEGAIAGMVVGLAFTFSYIVYYKFIFPTAGPADWWFGISPEGIGTLGMIFNFIAAIAVAKITAAPPEHIQHIIEDIRIPRGAGAAIDH</sequence>
<feature type="transmembrane region" description="Helical" evidence="11">
    <location>
        <begin position="116"/>
        <end position="134"/>
    </location>
</feature>
<dbReference type="eggNOG" id="COG4147">
    <property type="taxonomic scope" value="Bacteria"/>
</dbReference>
<evidence type="ECO:0000256" key="10">
    <source>
        <dbReference type="RuleBase" id="RU362091"/>
    </source>
</evidence>
<comment type="similarity">
    <text evidence="2 10">Belongs to the sodium:solute symporter (SSF) (TC 2.A.21) family.</text>
</comment>
<dbReference type="InterPro" id="IPR019899">
    <property type="entry name" value="Na/solute_symporter_VC_2705"/>
</dbReference>
<keyword evidence="8 11" id="KW-0472">Membrane</keyword>
<feature type="transmembrane region" description="Helical" evidence="11">
    <location>
        <begin position="146"/>
        <end position="167"/>
    </location>
</feature>
<keyword evidence="9" id="KW-0406">Ion transport</keyword>
<feature type="transmembrane region" description="Helical" evidence="11">
    <location>
        <begin position="247"/>
        <end position="269"/>
    </location>
</feature>
<keyword evidence="4" id="KW-1003">Cell membrane</keyword>
<proteinExistence type="inferred from homology"/>
<dbReference type="CDD" id="cd11480">
    <property type="entry name" value="SLC5sbd_u4"/>
    <property type="match status" value="1"/>
</dbReference>
<feature type="transmembrane region" description="Helical" evidence="11">
    <location>
        <begin position="503"/>
        <end position="522"/>
    </location>
</feature>
<name>A0A0A1YP94_9PSED</name>
<organism evidence="12 13">
    <name type="scientific">Pseudomonas taeanensis MS-3</name>
    <dbReference type="NCBI Taxonomy" id="1395571"/>
    <lineage>
        <taxon>Bacteria</taxon>
        <taxon>Pseudomonadati</taxon>
        <taxon>Pseudomonadota</taxon>
        <taxon>Gammaproteobacteria</taxon>
        <taxon>Pseudomonadales</taxon>
        <taxon>Pseudomonadaceae</taxon>
        <taxon>Pseudomonas</taxon>
    </lineage>
</organism>
<feature type="transmembrane region" description="Helical" evidence="11">
    <location>
        <begin position="281"/>
        <end position="302"/>
    </location>
</feature>
<feature type="transmembrane region" description="Helical" evidence="11">
    <location>
        <begin position="75"/>
        <end position="95"/>
    </location>
</feature>
<dbReference type="GO" id="GO:0005886">
    <property type="term" value="C:plasma membrane"/>
    <property type="evidence" value="ECO:0007669"/>
    <property type="project" value="TreeGrafter"/>
</dbReference>
<feature type="transmembrane region" description="Helical" evidence="11">
    <location>
        <begin position="399"/>
        <end position="427"/>
    </location>
</feature>
<comment type="subcellular location">
    <subcellularLocation>
        <location evidence="1">Membrane</location>
        <topology evidence="1">Multi-pass membrane protein</topology>
    </subcellularLocation>
</comment>
<dbReference type="AlphaFoldDB" id="A0A0A1YP94"/>
<keyword evidence="13" id="KW-1185">Reference proteome</keyword>
<keyword evidence="6" id="KW-0769">Symport</keyword>
<dbReference type="InterPro" id="IPR001734">
    <property type="entry name" value="Na/solute_symporter"/>
</dbReference>
<keyword evidence="7 11" id="KW-1133">Transmembrane helix</keyword>
<dbReference type="Proteomes" id="UP000030063">
    <property type="component" value="Unassembled WGS sequence"/>
</dbReference>
<keyword evidence="9" id="KW-0915">Sodium</keyword>
<evidence type="ECO:0000256" key="6">
    <source>
        <dbReference type="ARBA" id="ARBA00022847"/>
    </source>
</evidence>
<gene>
    <name evidence="12" type="ORF">TMS3_0100505</name>
</gene>
<dbReference type="RefSeq" id="WP_025163272.1">
    <property type="nucleotide sequence ID" value="NZ_AWSQ01000001.1"/>
</dbReference>
<dbReference type="OrthoDB" id="9764416at2"/>
<feature type="transmembrane region" description="Helical" evidence="11">
    <location>
        <begin position="447"/>
        <end position="466"/>
    </location>
</feature>
<keyword evidence="5 11" id="KW-0812">Transmembrane</keyword>
<protein>
    <submittedName>
        <fullName evidence="12">Sodium:solute symporter</fullName>
    </submittedName>
</protein>
<dbReference type="GO" id="GO:0015293">
    <property type="term" value="F:symporter activity"/>
    <property type="evidence" value="ECO:0007669"/>
    <property type="project" value="UniProtKB-KW"/>
</dbReference>
<accession>A0A0A1YP94</accession>
<evidence type="ECO:0000313" key="13">
    <source>
        <dbReference type="Proteomes" id="UP000030063"/>
    </source>
</evidence>
<dbReference type="InterPro" id="IPR018212">
    <property type="entry name" value="Na/solute_symporter_CS"/>
</dbReference>
<evidence type="ECO:0000256" key="4">
    <source>
        <dbReference type="ARBA" id="ARBA00022475"/>
    </source>
</evidence>
<evidence type="ECO:0000256" key="7">
    <source>
        <dbReference type="ARBA" id="ARBA00022989"/>
    </source>
</evidence>
<feature type="transmembrane region" description="Helical" evidence="11">
    <location>
        <begin position="46"/>
        <end position="69"/>
    </location>
</feature>
<dbReference type="NCBIfam" id="TIGR03648">
    <property type="entry name" value="Na_symport_lg"/>
    <property type="match status" value="1"/>
</dbReference>
<dbReference type="InterPro" id="IPR038377">
    <property type="entry name" value="Na/Glc_symporter_sf"/>
</dbReference>
<evidence type="ECO:0000256" key="2">
    <source>
        <dbReference type="ARBA" id="ARBA00006434"/>
    </source>
</evidence>
<reference evidence="12 13" key="1">
    <citation type="journal article" date="2014" name="Genome Announc.">
        <title>Draft Genome Sequence of Petroleum Oil-Degrading Marine Bacterium Pseudomonas taeanensis Strain MS-3, Isolated from a Crude Oil-Contaminated Seashore.</title>
        <authorList>
            <person name="Lee S.Y."/>
            <person name="Kim S.H."/>
            <person name="Lee D.G."/>
            <person name="Shin S."/>
            <person name="Yun S.H."/>
            <person name="Choi C.W."/>
            <person name="Chung Y.H."/>
            <person name="Choi J.S."/>
            <person name="Kahng H.Y."/>
            <person name="Kim S.I."/>
        </authorList>
    </citation>
    <scope>NUCLEOTIDE SEQUENCE [LARGE SCALE GENOMIC DNA]</scope>
    <source>
        <strain evidence="12 13">MS-3</strain>
    </source>
</reference>
<feature type="transmembrane region" description="Helical" evidence="11">
    <location>
        <begin position="6"/>
        <end position="25"/>
    </location>
</feature>
<dbReference type="PROSITE" id="PS50283">
    <property type="entry name" value="NA_SOLUT_SYMP_3"/>
    <property type="match status" value="1"/>
</dbReference>
<comment type="caution">
    <text evidence="12">The sequence shown here is derived from an EMBL/GenBank/DDBJ whole genome shotgun (WGS) entry which is preliminary data.</text>
</comment>
<dbReference type="Pfam" id="PF00474">
    <property type="entry name" value="SSF"/>
    <property type="match status" value="2"/>
</dbReference>
<evidence type="ECO:0000256" key="1">
    <source>
        <dbReference type="ARBA" id="ARBA00004141"/>
    </source>
</evidence>
<dbReference type="GO" id="GO:0046942">
    <property type="term" value="P:carboxylic acid transport"/>
    <property type="evidence" value="ECO:0007669"/>
    <property type="project" value="UniProtKB-ARBA"/>
</dbReference>
<feature type="transmembrane region" description="Helical" evidence="11">
    <location>
        <begin position="472"/>
        <end position="491"/>
    </location>
</feature>
<evidence type="ECO:0000256" key="11">
    <source>
        <dbReference type="SAM" id="Phobius"/>
    </source>
</evidence>
<evidence type="ECO:0000256" key="5">
    <source>
        <dbReference type="ARBA" id="ARBA00022692"/>
    </source>
</evidence>
<dbReference type="GO" id="GO:0006814">
    <property type="term" value="P:sodium ion transport"/>
    <property type="evidence" value="ECO:0007669"/>
    <property type="project" value="UniProtKB-KW"/>
</dbReference>
<dbReference type="PANTHER" id="PTHR48086:SF5">
    <property type="entry name" value="NA(+):SOLUTE SYMPORTER (SSF FAMILY)"/>
    <property type="match status" value="1"/>
</dbReference>
<evidence type="ECO:0000313" key="12">
    <source>
        <dbReference type="EMBL" id="KFX70459.1"/>
    </source>
</evidence>
<dbReference type="EMBL" id="AWSQ01000001">
    <property type="protein sequence ID" value="KFX70459.1"/>
    <property type="molecule type" value="Genomic_DNA"/>
</dbReference>
<dbReference type="Gene3D" id="1.20.1730.10">
    <property type="entry name" value="Sodium/glucose cotransporter"/>
    <property type="match status" value="1"/>
</dbReference>
<feature type="transmembrane region" description="Helical" evidence="11">
    <location>
        <begin position="179"/>
        <end position="200"/>
    </location>
</feature>
<dbReference type="PANTHER" id="PTHR48086">
    <property type="entry name" value="SODIUM/PROLINE SYMPORTER-RELATED"/>
    <property type="match status" value="1"/>
</dbReference>
<evidence type="ECO:0000256" key="3">
    <source>
        <dbReference type="ARBA" id="ARBA00022448"/>
    </source>
</evidence>
<keyword evidence="9" id="KW-0739">Sodium transport</keyword>
<dbReference type="PROSITE" id="PS00457">
    <property type="entry name" value="NA_SOLUT_SYMP_2"/>
    <property type="match status" value="1"/>
</dbReference>
<evidence type="ECO:0000256" key="8">
    <source>
        <dbReference type="ARBA" id="ARBA00023136"/>
    </source>
</evidence>
<feature type="transmembrane region" description="Helical" evidence="11">
    <location>
        <begin position="542"/>
        <end position="563"/>
    </location>
</feature>
<dbReference type="InterPro" id="IPR050277">
    <property type="entry name" value="Sodium:Solute_Symporter"/>
</dbReference>
<keyword evidence="3" id="KW-0813">Transport</keyword>
<dbReference type="STRING" id="1395571.TMS3_0100505"/>